<name>C5TD56_ACIDE</name>
<keyword evidence="1" id="KW-0418">Kinase</keyword>
<proteinExistence type="predicted"/>
<accession>C5TD56</accession>
<feature type="non-terminal residue" evidence="1">
    <location>
        <position position="34"/>
    </location>
</feature>
<evidence type="ECO:0000313" key="1">
    <source>
        <dbReference type="EMBL" id="EER57590.1"/>
    </source>
</evidence>
<dbReference type="AlphaFoldDB" id="C5TD56"/>
<evidence type="ECO:0000313" key="2">
    <source>
        <dbReference type="Proteomes" id="UP000003856"/>
    </source>
</evidence>
<reference evidence="1 2" key="1">
    <citation type="submission" date="2009-05" db="EMBL/GenBank/DDBJ databases">
        <title>The draft genome of Acidovorax delafieldii 2AN.</title>
        <authorList>
            <consortium name="US DOE Joint Genome Institute (JGI-PGF)"/>
            <person name="Lucas S."/>
            <person name="Copeland A."/>
            <person name="Lapidus A."/>
            <person name="Glavina del Rio T."/>
            <person name="Tice H."/>
            <person name="Bruce D."/>
            <person name="Goodwin L."/>
            <person name="Pitluck S."/>
            <person name="Larimer F."/>
            <person name="Land M.L."/>
            <person name="Hauser L."/>
            <person name="Shelobolina E.S."/>
            <person name="Picardal F."/>
            <person name="Roden E."/>
            <person name="Emerson D."/>
        </authorList>
    </citation>
    <scope>NUCLEOTIDE SEQUENCE [LARGE SCALE GENOMIC DNA]</scope>
    <source>
        <strain evidence="1 2">2AN</strain>
    </source>
</reference>
<sequence>MHPITPQQPHPLFNTAATRRMEQQAASALPPHTL</sequence>
<dbReference type="GO" id="GO:0016301">
    <property type="term" value="F:kinase activity"/>
    <property type="evidence" value="ECO:0007669"/>
    <property type="project" value="UniProtKB-KW"/>
</dbReference>
<keyword evidence="1" id="KW-0808">Transferase</keyword>
<comment type="caution">
    <text evidence="1">The sequence shown here is derived from an EMBL/GenBank/DDBJ whole genome shotgun (WGS) entry which is preliminary data.</text>
</comment>
<protein>
    <submittedName>
        <fullName evidence="1">Carbohydrate kinase, YjeF related protein</fullName>
    </submittedName>
</protein>
<keyword evidence="2" id="KW-1185">Reference proteome</keyword>
<gene>
    <name evidence="1" type="ORF">AcdelDRAFT_4837</name>
</gene>
<dbReference type="EMBL" id="ACQT01000593">
    <property type="protein sequence ID" value="EER57590.1"/>
    <property type="molecule type" value="Genomic_DNA"/>
</dbReference>
<dbReference type="Proteomes" id="UP000003856">
    <property type="component" value="Unassembled WGS sequence"/>
</dbReference>
<organism evidence="1 2">
    <name type="scientific">Acidovorax delafieldii 2AN</name>
    <dbReference type="NCBI Taxonomy" id="573060"/>
    <lineage>
        <taxon>Bacteria</taxon>
        <taxon>Pseudomonadati</taxon>
        <taxon>Pseudomonadota</taxon>
        <taxon>Betaproteobacteria</taxon>
        <taxon>Burkholderiales</taxon>
        <taxon>Comamonadaceae</taxon>
        <taxon>Acidovorax</taxon>
    </lineage>
</organism>